<comment type="caution">
    <text evidence="4">The sequence shown here is derived from an EMBL/GenBank/DDBJ whole genome shotgun (WGS) entry which is preliminary data.</text>
</comment>
<keyword evidence="1" id="KW-0677">Repeat</keyword>
<evidence type="ECO:0000313" key="4">
    <source>
        <dbReference type="EMBL" id="KAK0321215.1"/>
    </source>
</evidence>
<dbReference type="EMBL" id="JASUXU010000021">
    <property type="protein sequence ID" value="KAK0321215.1"/>
    <property type="molecule type" value="Genomic_DNA"/>
</dbReference>
<dbReference type="InterPro" id="IPR050663">
    <property type="entry name" value="Ankyrin-SOCS_Box"/>
</dbReference>
<proteinExistence type="predicted"/>
<dbReference type="AlphaFoldDB" id="A0AAN6FPJ6"/>
<evidence type="ECO:0000256" key="2">
    <source>
        <dbReference type="ARBA" id="ARBA00023043"/>
    </source>
</evidence>
<dbReference type="GO" id="GO:0000976">
    <property type="term" value="F:transcription cis-regulatory region binding"/>
    <property type="evidence" value="ECO:0007669"/>
    <property type="project" value="TreeGrafter"/>
</dbReference>
<sequence>MDILDRIDFNAVGDIGEWDARTGRQSLPVKAAIGALRGIGVDELGLKYLGTAYSLAVQHSYVDIADYLLSEGAEISSYDGKAAAENKDKAMLELLVLYGWDINSRIAWSAPPALAYAVEDIDLCRWFLCHGADPNAGCGVDKTPLSAAVQYGPLEVIELLFSHGGTIECGQLLHFAVWRHLSDRLDIVKYIIRKGASVNMLMYQNRPDCYIQREAFGLGTPLHAAATEGDLEVVRLLLDEGAEISIQDSLGTFPYQLAEMYGHGAVATLLQPSSSRVGPLSKM</sequence>
<dbReference type="SMART" id="SM00248">
    <property type="entry name" value="ANK"/>
    <property type="match status" value="5"/>
</dbReference>
<evidence type="ECO:0000256" key="3">
    <source>
        <dbReference type="PROSITE-ProRule" id="PRU00023"/>
    </source>
</evidence>
<dbReference type="PANTHER" id="PTHR24193:SF121">
    <property type="entry name" value="ADA2A-CONTAINING COMPLEX COMPONENT 3, ISOFORM D"/>
    <property type="match status" value="1"/>
</dbReference>
<gene>
    <name evidence="4" type="ORF">LTR82_007667</name>
</gene>
<name>A0AAN6FPJ6_9PEZI</name>
<feature type="repeat" description="ANK" evidence="3">
    <location>
        <begin position="220"/>
        <end position="249"/>
    </location>
</feature>
<dbReference type="PROSITE" id="PS50297">
    <property type="entry name" value="ANK_REP_REGION"/>
    <property type="match status" value="1"/>
</dbReference>
<dbReference type="GO" id="GO:0045944">
    <property type="term" value="P:positive regulation of transcription by RNA polymerase II"/>
    <property type="evidence" value="ECO:0007669"/>
    <property type="project" value="TreeGrafter"/>
</dbReference>
<reference evidence="4" key="1">
    <citation type="submission" date="2021-12" db="EMBL/GenBank/DDBJ databases">
        <title>Black yeast isolated from Biological Soil Crust.</title>
        <authorList>
            <person name="Kurbessoian T."/>
        </authorList>
    </citation>
    <scope>NUCLEOTIDE SEQUENCE</scope>
    <source>
        <strain evidence="4">CCFEE 5208</strain>
    </source>
</reference>
<dbReference type="PROSITE" id="PS50088">
    <property type="entry name" value="ANK_REPEAT"/>
    <property type="match status" value="1"/>
</dbReference>
<dbReference type="InterPro" id="IPR036770">
    <property type="entry name" value="Ankyrin_rpt-contain_sf"/>
</dbReference>
<protein>
    <submittedName>
        <fullName evidence="4">Uncharacterized protein</fullName>
    </submittedName>
</protein>
<dbReference type="GO" id="GO:0005634">
    <property type="term" value="C:nucleus"/>
    <property type="evidence" value="ECO:0007669"/>
    <property type="project" value="TreeGrafter"/>
</dbReference>
<dbReference type="Pfam" id="PF12796">
    <property type="entry name" value="Ank_2"/>
    <property type="match status" value="2"/>
</dbReference>
<accession>A0AAN6FPJ6</accession>
<dbReference type="PANTHER" id="PTHR24193">
    <property type="entry name" value="ANKYRIN REPEAT PROTEIN"/>
    <property type="match status" value="1"/>
</dbReference>
<dbReference type="InterPro" id="IPR002110">
    <property type="entry name" value="Ankyrin_rpt"/>
</dbReference>
<evidence type="ECO:0000313" key="5">
    <source>
        <dbReference type="Proteomes" id="UP001168146"/>
    </source>
</evidence>
<keyword evidence="2 3" id="KW-0040">ANK repeat</keyword>
<evidence type="ECO:0000256" key="1">
    <source>
        <dbReference type="ARBA" id="ARBA00022737"/>
    </source>
</evidence>
<dbReference type="Proteomes" id="UP001168146">
    <property type="component" value="Unassembled WGS sequence"/>
</dbReference>
<organism evidence="4 5">
    <name type="scientific">Friedmanniomyces endolithicus</name>
    <dbReference type="NCBI Taxonomy" id="329885"/>
    <lineage>
        <taxon>Eukaryota</taxon>
        <taxon>Fungi</taxon>
        <taxon>Dikarya</taxon>
        <taxon>Ascomycota</taxon>
        <taxon>Pezizomycotina</taxon>
        <taxon>Dothideomycetes</taxon>
        <taxon>Dothideomycetidae</taxon>
        <taxon>Mycosphaerellales</taxon>
        <taxon>Teratosphaeriaceae</taxon>
        <taxon>Friedmanniomyces</taxon>
    </lineage>
</organism>
<dbReference type="Gene3D" id="1.25.40.20">
    <property type="entry name" value="Ankyrin repeat-containing domain"/>
    <property type="match status" value="2"/>
</dbReference>
<dbReference type="SUPFAM" id="SSF48403">
    <property type="entry name" value="Ankyrin repeat"/>
    <property type="match status" value="1"/>
</dbReference>